<evidence type="ECO:0000313" key="3">
    <source>
        <dbReference type="Proteomes" id="UP000247252"/>
    </source>
</evidence>
<sequence>MRWSVVVTILAVLLGALSWHQGNVLRDTKKDLVDTRRELEATKAKVKQIQVNTSKAQATAQGNRVKTKEVLDATPEFRDTPVPQPVVDSLCKILRCN</sequence>
<dbReference type="GeneID" id="54991143"/>
<name>A0A2S1GMX1_9CAUD</name>
<dbReference type="RefSeq" id="YP_009800642.1">
    <property type="nucleotide sequence ID" value="NC_047956.1"/>
</dbReference>
<keyword evidence="3" id="KW-1185">Reference proteome</keyword>
<organism evidence="2 3">
    <name type="scientific">Pseudomonas phage Achelous</name>
    <dbReference type="NCBI Taxonomy" id="2163982"/>
    <lineage>
        <taxon>Viruses</taxon>
        <taxon>Duplodnaviria</taxon>
        <taxon>Heunggongvirae</taxon>
        <taxon>Uroviricota</taxon>
        <taxon>Caudoviricetes</taxon>
        <taxon>Autographivirales</taxon>
        <taxon>Autosignataviridae</taxon>
        <taxon>Colwellvirinae</taxon>
        <taxon>Nerthusvirus</taxon>
        <taxon>Nerthusvirus achelous</taxon>
        <taxon>Uliginvirus achelous</taxon>
    </lineage>
</organism>
<evidence type="ECO:0000256" key="1">
    <source>
        <dbReference type="SAM" id="Coils"/>
    </source>
</evidence>
<accession>A0A2S1GMX1</accession>
<feature type="coiled-coil region" evidence="1">
    <location>
        <begin position="25"/>
        <end position="52"/>
    </location>
</feature>
<keyword evidence="1" id="KW-0175">Coiled coil</keyword>
<evidence type="ECO:0000313" key="2">
    <source>
        <dbReference type="EMBL" id="AWD90724.1"/>
    </source>
</evidence>
<reference evidence="2 3" key="1">
    <citation type="submission" date="2018-03" db="EMBL/GenBank/DDBJ databases">
        <title>Phage therapy in agriculture - a green tech approach to combat plant pathogenic bacteria.</title>
        <authorList>
            <person name="Carstens A.B."/>
            <person name="Djurhuus A.M."/>
            <person name="Hansen L.H."/>
        </authorList>
    </citation>
    <scope>NUCLEOTIDE SEQUENCE [LARGE SCALE GENOMIC DNA]</scope>
</reference>
<proteinExistence type="predicted"/>
<dbReference type="KEGG" id="vg:54991143"/>
<protein>
    <submittedName>
        <fullName evidence="2">Uncharacterized protein</fullName>
    </submittedName>
</protein>
<dbReference type="EMBL" id="MH113814">
    <property type="protein sequence ID" value="AWD90724.1"/>
    <property type="molecule type" value="Genomic_DNA"/>
</dbReference>
<dbReference type="Proteomes" id="UP000247252">
    <property type="component" value="Segment"/>
</dbReference>